<dbReference type="Proteomes" id="UP000054007">
    <property type="component" value="Unassembled WGS sequence"/>
</dbReference>
<name>A0A0D7ASK9_9AGAR</name>
<evidence type="ECO:0000313" key="3">
    <source>
        <dbReference type="EMBL" id="KIY61348.1"/>
    </source>
</evidence>
<reference evidence="3 4" key="1">
    <citation type="journal article" date="2015" name="Fungal Genet. Biol.">
        <title>Evolution of novel wood decay mechanisms in Agaricales revealed by the genome sequences of Fistulina hepatica and Cylindrobasidium torrendii.</title>
        <authorList>
            <person name="Floudas D."/>
            <person name="Held B.W."/>
            <person name="Riley R."/>
            <person name="Nagy L.G."/>
            <person name="Koehler G."/>
            <person name="Ransdell A.S."/>
            <person name="Younus H."/>
            <person name="Chow J."/>
            <person name="Chiniquy J."/>
            <person name="Lipzen A."/>
            <person name="Tritt A."/>
            <person name="Sun H."/>
            <person name="Haridas S."/>
            <person name="LaButti K."/>
            <person name="Ohm R.A."/>
            <person name="Kues U."/>
            <person name="Blanchette R.A."/>
            <person name="Grigoriev I.V."/>
            <person name="Minto R.E."/>
            <person name="Hibbett D.S."/>
        </authorList>
    </citation>
    <scope>NUCLEOTIDE SEQUENCE [LARGE SCALE GENOMIC DNA]</scope>
    <source>
        <strain evidence="3 4">FP15055 ss-10</strain>
    </source>
</reference>
<dbReference type="EMBL" id="KN880969">
    <property type="protein sequence ID" value="KIY61348.1"/>
    <property type="molecule type" value="Genomic_DNA"/>
</dbReference>
<organism evidence="3 4">
    <name type="scientific">Cylindrobasidium torrendii FP15055 ss-10</name>
    <dbReference type="NCBI Taxonomy" id="1314674"/>
    <lineage>
        <taxon>Eukaryota</taxon>
        <taxon>Fungi</taxon>
        <taxon>Dikarya</taxon>
        <taxon>Basidiomycota</taxon>
        <taxon>Agaricomycotina</taxon>
        <taxon>Agaricomycetes</taxon>
        <taxon>Agaricomycetidae</taxon>
        <taxon>Agaricales</taxon>
        <taxon>Marasmiineae</taxon>
        <taxon>Physalacriaceae</taxon>
        <taxon>Cylindrobasidium</taxon>
    </lineage>
</organism>
<proteinExistence type="predicted"/>
<feature type="region of interest" description="Disordered" evidence="1">
    <location>
        <begin position="1"/>
        <end position="42"/>
    </location>
</feature>
<feature type="compositionally biased region" description="Acidic residues" evidence="1">
    <location>
        <begin position="1"/>
        <end position="12"/>
    </location>
</feature>
<feature type="domain" description="Reverse transcriptase" evidence="2">
    <location>
        <begin position="62"/>
        <end position="155"/>
    </location>
</feature>
<keyword evidence="4" id="KW-1185">Reference proteome</keyword>
<dbReference type="AlphaFoldDB" id="A0A0D7ASK9"/>
<evidence type="ECO:0000256" key="1">
    <source>
        <dbReference type="SAM" id="MobiDB-lite"/>
    </source>
</evidence>
<dbReference type="STRING" id="1314674.A0A0D7ASK9"/>
<feature type="non-terminal residue" evidence="3">
    <location>
        <position position="164"/>
    </location>
</feature>
<protein>
    <recommendedName>
        <fullName evidence="2">Reverse transcriptase domain-containing protein</fullName>
    </recommendedName>
</protein>
<gene>
    <name evidence="3" type="ORF">CYLTODRAFT_332663</name>
</gene>
<feature type="non-terminal residue" evidence="3">
    <location>
        <position position="1"/>
    </location>
</feature>
<dbReference type="OrthoDB" id="3049395at2759"/>
<dbReference type="PANTHER" id="PTHR47027:SF20">
    <property type="entry name" value="REVERSE TRANSCRIPTASE-LIKE PROTEIN WITH RNA-DIRECTED DNA POLYMERASE DOMAIN"/>
    <property type="match status" value="1"/>
</dbReference>
<evidence type="ECO:0000259" key="2">
    <source>
        <dbReference type="Pfam" id="PF00078"/>
    </source>
</evidence>
<dbReference type="Pfam" id="PF00078">
    <property type="entry name" value="RVT_1"/>
    <property type="match status" value="1"/>
</dbReference>
<dbReference type="PANTHER" id="PTHR47027">
    <property type="entry name" value="REVERSE TRANSCRIPTASE DOMAIN-CONTAINING PROTEIN"/>
    <property type="match status" value="1"/>
</dbReference>
<evidence type="ECO:0000313" key="4">
    <source>
        <dbReference type="Proteomes" id="UP000054007"/>
    </source>
</evidence>
<sequence>IPSSTEQEDGGDEMTRPAIGDEFGTAKGRLGPRIGHSARGADKTGYEDVMRIPNDVLADLDPDSYRVIGLESCLLKVFTLVIEMRLTEWVARKGIVPDSQNGFRRGMRTHNCSFVLRTVIDAATGEKKKVYAAFVDLKDAFPSTNIASLWAKMYRAGAAGPIFD</sequence>
<accession>A0A0D7ASK9</accession>
<dbReference type="InterPro" id="IPR000477">
    <property type="entry name" value="RT_dom"/>
</dbReference>